<organism evidence="6 7">
    <name type="scientific">Coemansia interrupta</name>
    <dbReference type="NCBI Taxonomy" id="1126814"/>
    <lineage>
        <taxon>Eukaryota</taxon>
        <taxon>Fungi</taxon>
        <taxon>Fungi incertae sedis</taxon>
        <taxon>Zoopagomycota</taxon>
        <taxon>Kickxellomycotina</taxon>
        <taxon>Kickxellomycetes</taxon>
        <taxon>Kickxellales</taxon>
        <taxon>Kickxellaceae</taxon>
        <taxon>Coemansia</taxon>
    </lineage>
</organism>
<dbReference type="SUPFAM" id="SSF54928">
    <property type="entry name" value="RNA-binding domain, RBD"/>
    <property type="match status" value="2"/>
</dbReference>
<feature type="compositionally biased region" description="Gly residues" evidence="4">
    <location>
        <begin position="15"/>
        <end position="34"/>
    </location>
</feature>
<dbReference type="InterPro" id="IPR035979">
    <property type="entry name" value="RBD_domain_sf"/>
</dbReference>
<dbReference type="InterPro" id="IPR012677">
    <property type="entry name" value="Nucleotide-bd_a/b_plait_sf"/>
</dbReference>
<dbReference type="Gene3D" id="3.30.70.330">
    <property type="match status" value="2"/>
</dbReference>
<dbReference type="PROSITE" id="PS50102">
    <property type="entry name" value="RRM"/>
    <property type="match status" value="2"/>
</dbReference>
<comment type="caution">
    <text evidence="6">The sequence shown here is derived from an EMBL/GenBank/DDBJ whole genome shotgun (WGS) entry which is preliminary data.</text>
</comment>
<dbReference type="SMART" id="SM00360">
    <property type="entry name" value="RRM"/>
    <property type="match status" value="2"/>
</dbReference>
<feature type="domain" description="RRM" evidence="5">
    <location>
        <begin position="374"/>
        <end position="453"/>
    </location>
</feature>
<evidence type="ECO:0000256" key="3">
    <source>
        <dbReference type="PROSITE-ProRule" id="PRU00176"/>
    </source>
</evidence>
<feature type="compositionally biased region" description="Polar residues" evidence="4">
    <location>
        <begin position="125"/>
        <end position="136"/>
    </location>
</feature>
<protein>
    <recommendedName>
        <fullName evidence="5">RRM domain-containing protein</fullName>
    </recommendedName>
</protein>
<name>A0A9W8LI60_9FUNG</name>
<keyword evidence="2 3" id="KW-0694">RNA-binding</keyword>
<feature type="domain" description="RRM" evidence="5">
    <location>
        <begin position="286"/>
        <end position="359"/>
    </location>
</feature>
<dbReference type="AlphaFoldDB" id="A0A9W8LI60"/>
<keyword evidence="7" id="KW-1185">Reference proteome</keyword>
<feature type="compositionally biased region" description="Low complexity" evidence="4">
    <location>
        <begin position="627"/>
        <end position="642"/>
    </location>
</feature>
<dbReference type="InterPro" id="IPR000504">
    <property type="entry name" value="RRM_dom"/>
</dbReference>
<dbReference type="Pfam" id="PF00076">
    <property type="entry name" value="RRM_1"/>
    <property type="match status" value="2"/>
</dbReference>
<evidence type="ECO:0000256" key="1">
    <source>
        <dbReference type="ARBA" id="ARBA00022737"/>
    </source>
</evidence>
<sequence>MPSIGSDNNHVNSTNGGGSGGSGSVNSPGGGGNDGITVPAVGSSVTSNSASATITTSNTPTGAGPGSGLPVQASFADQQYSYQYRQQQQQTMQIPSYPYYQQQQQQQTQQQQQYQGMGYAGGLSRSPSNQLANQQGGYPYSYTPASPPVGSPGYLSGSPSGPIGMPAAGTSPGGGYALVGSQMMAAGAHGQAYAYYAAPTGGASLAVSPGGSPQMAPLSASPPGAGHFMHIPISQLQTAKLRDEHHAGAIQQRIAAISPLSIPGYSTMAAAGDVLSPTSIEAVDSRNVYIRNLPEDCTDEVLVHMAMPYGEIESSKSIINEETGKCKGYGFVKYRLQHQAECAIEAFNAQGLQSTLAKDSFKSKLKRLQDKSSANVYISNLSPDIDEDALVELIKPYTVVSARILRDTLTGQHKGAGFARMPDRETAMLVIDKLKGLRLPNSSGPLLPRIADSEGQKQLKKHINGEGGGRFDDPLVRSETTSPLMWSPVLLYSPTGSPPLHAYDATPKGYSLAASPPSQQMYAIPGTGYVSSGYASPVGYGSPHMGYVSPGYVSPVQMPASPQPPYEQFPEQPQVPSVPPVSSARAEEHGRDKQRSRRDSTGYAQRRRQNSSVRPAASQRKGRPDQKQQQQQQQQSSQDGSSGVANLAKNMQKKLAL</sequence>
<keyword evidence="1" id="KW-0677">Repeat</keyword>
<feature type="region of interest" description="Disordered" evidence="4">
    <location>
        <begin position="559"/>
        <end position="657"/>
    </location>
</feature>
<accession>A0A9W8LI60</accession>
<evidence type="ECO:0000259" key="5">
    <source>
        <dbReference type="PROSITE" id="PS50102"/>
    </source>
</evidence>
<evidence type="ECO:0000313" key="7">
    <source>
        <dbReference type="Proteomes" id="UP001140172"/>
    </source>
</evidence>
<feature type="compositionally biased region" description="Basic and acidic residues" evidence="4">
    <location>
        <begin position="585"/>
        <end position="600"/>
    </location>
</feature>
<proteinExistence type="predicted"/>
<gene>
    <name evidence="6" type="ORF">GGI15_003355</name>
</gene>
<feature type="compositionally biased region" description="Low complexity" evidence="4">
    <location>
        <begin position="40"/>
        <end position="62"/>
    </location>
</feature>
<reference evidence="6" key="1">
    <citation type="submission" date="2022-07" db="EMBL/GenBank/DDBJ databases">
        <title>Phylogenomic reconstructions and comparative analyses of Kickxellomycotina fungi.</title>
        <authorList>
            <person name="Reynolds N.K."/>
            <person name="Stajich J.E."/>
            <person name="Barry K."/>
            <person name="Grigoriev I.V."/>
            <person name="Crous P."/>
            <person name="Smith M.E."/>
        </authorList>
    </citation>
    <scope>NUCLEOTIDE SEQUENCE</scope>
    <source>
        <strain evidence="6">BCRC 34489</strain>
    </source>
</reference>
<evidence type="ECO:0000256" key="2">
    <source>
        <dbReference type="ARBA" id="ARBA00022884"/>
    </source>
</evidence>
<evidence type="ECO:0000313" key="6">
    <source>
        <dbReference type="EMBL" id="KAJ2781004.1"/>
    </source>
</evidence>
<dbReference type="Proteomes" id="UP001140172">
    <property type="component" value="Unassembled WGS sequence"/>
</dbReference>
<dbReference type="EMBL" id="JANBUM010000226">
    <property type="protein sequence ID" value="KAJ2781004.1"/>
    <property type="molecule type" value="Genomic_DNA"/>
</dbReference>
<evidence type="ECO:0000256" key="4">
    <source>
        <dbReference type="SAM" id="MobiDB-lite"/>
    </source>
</evidence>
<feature type="region of interest" description="Disordered" evidence="4">
    <location>
        <begin position="117"/>
        <end position="144"/>
    </location>
</feature>
<dbReference type="PANTHER" id="PTHR24012">
    <property type="entry name" value="RNA BINDING PROTEIN"/>
    <property type="match status" value="1"/>
</dbReference>
<feature type="region of interest" description="Disordered" evidence="4">
    <location>
        <begin position="1"/>
        <end position="72"/>
    </location>
</feature>
<dbReference type="OrthoDB" id="271725at2759"/>
<feature type="compositionally biased region" description="Low complexity" evidence="4">
    <location>
        <begin position="568"/>
        <end position="583"/>
    </location>
</feature>
<dbReference type="GO" id="GO:0003723">
    <property type="term" value="F:RNA binding"/>
    <property type="evidence" value="ECO:0007669"/>
    <property type="project" value="UniProtKB-UniRule"/>
</dbReference>